<dbReference type="PANTHER" id="PTHR45036">
    <property type="entry name" value="METHYLTRANSFERASE LIKE 7B"/>
    <property type="match status" value="1"/>
</dbReference>
<dbReference type="Pfam" id="PF08241">
    <property type="entry name" value="Methyltransf_11"/>
    <property type="match status" value="1"/>
</dbReference>
<dbReference type="CDD" id="cd02440">
    <property type="entry name" value="AdoMet_MTases"/>
    <property type="match status" value="1"/>
</dbReference>
<evidence type="ECO:0000313" key="2">
    <source>
        <dbReference type="EMBL" id="SFS17992.1"/>
    </source>
</evidence>
<evidence type="ECO:0000259" key="1">
    <source>
        <dbReference type="Pfam" id="PF08241"/>
    </source>
</evidence>
<protein>
    <submittedName>
        <fullName evidence="2">Phosphatidylethanolamine N-methyltransferase /phosphatidyl-N-methylethanolamine N-methyltransferase</fullName>
    </submittedName>
</protein>
<reference evidence="2 3" key="1">
    <citation type="submission" date="2016-10" db="EMBL/GenBank/DDBJ databases">
        <authorList>
            <person name="Varghese N."/>
            <person name="Submissions S."/>
        </authorList>
    </citation>
    <scope>NUCLEOTIDE SEQUENCE [LARGE SCALE GENOMIC DNA]</scope>
    <source>
        <strain evidence="2 3">IAM 15147</strain>
    </source>
</reference>
<dbReference type="InterPro" id="IPR013216">
    <property type="entry name" value="Methyltransf_11"/>
</dbReference>
<feature type="domain" description="Methyltransferase type 11" evidence="1">
    <location>
        <begin position="50"/>
        <end position="143"/>
    </location>
</feature>
<dbReference type="InterPro" id="IPR052356">
    <property type="entry name" value="Thiol_S-MT"/>
</dbReference>
<dbReference type="InterPro" id="IPR029063">
    <property type="entry name" value="SAM-dependent_MTases_sf"/>
</dbReference>
<organism evidence="2 3">
    <name type="scientific">Agrococcus baldri</name>
    <dbReference type="NCBI Taxonomy" id="153730"/>
    <lineage>
        <taxon>Bacteria</taxon>
        <taxon>Bacillati</taxon>
        <taxon>Actinomycetota</taxon>
        <taxon>Actinomycetes</taxon>
        <taxon>Micrococcales</taxon>
        <taxon>Microbacteriaceae</taxon>
        <taxon>Agrococcus</taxon>
    </lineage>
</organism>
<sequence length="209" mass="23081">MRDHDDLTARQRRLWERAAPHYDRSMALAERLWFGGGREWLGARAHGRVLEVAIGTGADLPHYRADAVVTGVDLSPGMLAVARARAAEIGREVELVEGDAERLPFPGASFDTVVCALALCSIPDPARAIGEMHRVLVPGGRLLLLDHVGSTWLPLRWTQRLVEQVTVRTAGEHFTRRSRPLVECSGFAVEEAERLQAGTVERLRARKPG</sequence>
<dbReference type="RefSeq" id="WP_092919193.1">
    <property type="nucleotide sequence ID" value="NZ_FOZN01000004.1"/>
</dbReference>
<dbReference type="AlphaFoldDB" id="A0AA94L0H4"/>
<dbReference type="PANTHER" id="PTHR45036:SF1">
    <property type="entry name" value="METHYLTRANSFERASE LIKE 7A"/>
    <property type="match status" value="1"/>
</dbReference>
<keyword evidence="3" id="KW-1185">Reference proteome</keyword>
<evidence type="ECO:0000313" key="3">
    <source>
        <dbReference type="Proteomes" id="UP000198506"/>
    </source>
</evidence>
<dbReference type="EMBL" id="FOZN01000004">
    <property type="protein sequence ID" value="SFS17992.1"/>
    <property type="molecule type" value="Genomic_DNA"/>
</dbReference>
<proteinExistence type="predicted"/>
<gene>
    <name evidence="2" type="ORF">SAMN04487783_2474</name>
</gene>
<name>A0AA94L0H4_9MICO</name>
<accession>A0AA94L0H4</accession>
<dbReference type="Proteomes" id="UP000198506">
    <property type="component" value="Unassembled WGS sequence"/>
</dbReference>
<comment type="caution">
    <text evidence="2">The sequence shown here is derived from an EMBL/GenBank/DDBJ whole genome shotgun (WGS) entry which is preliminary data.</text>
</comment>
<dbReference type="SUPFAM" id="SSF53335">
    <property type="entry name" value="S-adenosyl-L-methionine-dependent methyltransferases"/>
    <property type="match status" value="1"/>
</dbReference>
<dbReference type="Gene3D" id="3.40.50.150">
    <property type="entry name" value="Vaccinia Virus protein VP39"/>
    <property type="match status" value="1"/>
</dbReference>
<dbReference type="GO" id="GO:0008757">
    <property type="term" value="F:S-adenosylmethionine-dependent methyltransferase activity"/>
    <property type="evidence" value="ECO:0007669"/>
    <property type="project" value="InterPro"/>
</dbReference>